<dbReference type="EMBL" id="NBTZ01000036">
    <property type="protein sequence ID" value="OTP76490.1"/>
    <property type="molecule type" value="Genomic_DNA"/>
</dbReference>
<dbReference type="InterPro" id="IPR029058">
    <property type="entry name" value="AB_hydrolase_fold"/>
</dbReference>
<protein>
    <recommendedName>
        <fullName evidence="3">Alpha/beta hydrolase</fullName>
    </recommendedName>
</protein>
<evidence type="ECO:0000313" key="1">
    <source>
        <dbReference type="EMBL" id="OTP76490.1"/>
    </source>
</evidence>
<sequence length="112" mass="12771">MRAFWQDGWRDPEKTAERIDFERCFRVEASLATLGAMPVLVITSDSFLMLPFIPSAIKGKMQEQWRTLQNDFLSLSSRSSQIIAHGAGHFVQRDDPDLIGDCVLSLIRTHTF</sequence>
<evidence type="ECO:0000313" key="2">
    <source>
        <dbReference type="Proteomes" id="UP000195221"/>
    </source>
</evidence>
<organism evidence="1 2">
    <name type="scientific">Caballeronia sordidicola</name>
    <name type="common">Burkholderia sordidicola</name>
    <dbReference type="NCBI Taxonomy" id="196367"/>
    <lineage>
        <taxon>Bacteria</taxon>
        <taxon>Pseudomonadati</taxon>
        <taxon>Pseudomonadota</taxon>
        <taxon>Betaproteobacteria</taxon>
        <taxon>Burkholderiales</taxon>
        <taxon>Burkholderiaceae</taxon>
        <taxon>Caballeronia</taxon>
    </lineage>
</organism>
<dbReference type="Gene3D" id="3.40.50.1820">
    <property type="entry name" value="alpha/beta hydrolase"/>
    <property type="match status" value="1"/>
</dbReference>
<evidence type="ECO:0008006" key="3">
    <source>
        <dbReference type="Google" id="ProtNLM"/>
    </source>
</evidence>
<name>A0A242MYJ2_CABSO</name>
<dbReference type="AlphaFoldDB" id="A0A242MYJ2"/>
<dbReference type="Proteomes" id="UP000195221">
    <property type="component" value="Unassembled WGS sequence"/>
</dbReference>
<accession>A0A242MYJ2</accession>
<reference evidence="1 2" key="1">
    <citation type="submission" date="2017-03" db="EMBL/GenBank/DDBJ databases">
        <title>Genome analysis of strain PAMC 26577.</title>
        <authorList>
            <person name="Oh H.-M."/>
            <person name="Yang J.-A."/>
        </authorList>
    </citation>
    <scope>NUCLEOTIDE SEQUENCE [LARGE SCALE GENOMIC DNA]</scope>
    <source>
        <strain evidence="1 2">PAMC 26577</strain>
    </source>
</reference>
<comment type="caution">
    <text evidence="1">The sequence shown here is derived from an EMBL/GenBank/DDBJ whole genome shotgun (WGS) entry which is preliminary data.</text>
</comment>
<proteinExistence type="predicted"/>
<gene>
    <name evidence="1" type="ORF">PAMC26577_10500</name>
</gene>